<dbReference type="InParanoid" id="A0A061DXZ0"/>
<dbReference type="Proteomes" id="UP000026915">
    <property type="component" value="Chromosome 2"/>
</dbReference>
<dbReference type="AlphaFoldDB" id="A0A061DXZ0"/>
<dbReference type="Gramene" id="EOX97257">
    <property type="protein sequence ID" value="EOX97257"/>
    <property type="gene ID" value="TCM_006336"/>
</dbReference>
<keyword evidence="2" id="KW-1185">Reference proteome</keyword>
<reference evidence="1 2" key="1">
    <citation type="journal article" date="2013" name="Genome Biol.">
        <title>The genome sequence of the most widely cultivated cacao type and its use to identify candidate genes regulating pod color.</title>
        <authorList>
            <person name="Motamayor J.C."/>
            <person name="Mockaitis K."/>
            <person name="Schmutz J."/>
            <person name="Haiminen N."/>
            <person name="Iii D.L."/>
            <person name="Cornejo O."/>
            <person name="Findley S.D."/>
            <person name="Zheng P."/>
            <person name="Utro F."/>
            <person name="Royaert S."/>
            <person name="Saski C."/>
            <person name="Jenkins J."/>
            <person name="Podicheti R."/>
            <person name="Zhao M."/>
            <person name="Scheffler B.E."/>
            <person name="Stack J.C."/>
            <person name="Feltus F.A."/>
            <person name="Mustiga G.M."/>
            <person name="Amores F."/>
            <person name="Phillips W."/>
            <person name="Marelli J.P."/>
            <person name="May G.D."/>
            <person name="Shapiro H."/>
            <person name="Ma J."/>
            <person name="Bustamante C.D."/>
            <person name="Schnell R.J."/>
            <person name="Main D."/>
            <person name="Gilbert D."/>
            <person name="Parida L."/>
            <person name="Kuhn D.N."/>
        </authorList>
    </citation>
    <scope>NUCLEOTIDE SEQUENCE [LARGE SCALE GENOMIC DNA]</scope>
    <source>
        <strain evidence="2">cv. Matina 1-6</strain>
    </source>
</reference>
<organism evidence="1 2">
    <name type="scientific">Theobroma cacao</name>
    <name type="common">Cacao</name>
    <name type="synonym">Cocoa</name>
    <dbReference type="NCBI Taxonomy" id="3641"/>
    <lineage>
        <taxon>Eukaryota</taxon>
        <taxon>Viridiplantae</taxon>
        <taxon>Streptophyta</taxon>
        <taxon>Embryophyta</taxon>
        <taxon>Tracheophyta</taxon>
        <taxon>Spermatophyta</taxon>
        <taxon>Magnoliopsida</taxon>
        <taxon>eudicotyledons</taxon>
        <taxon>Gunneridae</taxon>
        <taxon>Pentapetalae</taxon>
        <taxon>rosids</taxon>
        <taxon>malvids</taxon>
        <taxon>Malvales</taxon>
        <taxon>Malvaceae</taxon>
        <taxon>Byttnerioideae</taxon>
        <taxon>Theobroma</taxon>
    </lineage>
</organism>
<dbReference type="HOGENOM" id="CLU_2077346_0_0_1"/>
<sequence>MLLCNIQRKIIKHSRDHFEGEKSRAMVWLIRALALDVSNRIIAANNKNPTILTLSSAAPKVNRFAPDNLSVVQAVITTAIARVGGVVIVRLLASPHFQGVDAVEVAIAFSEVLTVGSI</sequence>
<gene>
    <name evidence="1" type="ORF">TCM_006336</name>
</gene>
<evidence type="ECO:0000313" key="1">
    <source>
        <dbReference type="EMBL" id="EOX97257.1"/>
    </source>
</evidence>
<dbReference type="EMBL" id="CM001880">
    <property type="protein sequence ID" value="EOX97257.1"/>
    <property type="molecule type" value="Genomic_DNA"/>
</dbReference>
<accession>A0A061DXZ0</accession>
<name>A0A061DXZ0_THECC</name>
<proteinExistence type="predicted"/>
<protein>
    <submittedName>
        <fullName evidence="1">Uncharacterized protein</fullName>
    </submittedName>
</protein>
<evidence type="ECO:0000313" key="2">
    <source>
        <dbReference type="Proteomes" id="UP000026915"/>
    </source>
</evidence>